<feature type="transmembrane region" description="Helical" evidence="1">
    <location>
        <begin position="405"/>
        <end position="429"/>
    </location>
</feature>
<dbReference type="NCBIfam" id="NF038357">
    <property type="entry name" value="BN6_48550_fam"/>
    <property type="match status" value="1"/>
</dbReference>
<evidence type="ECO:0000313" key="4">
    <source>
        <dbReference type="EMBL" id="GAA3377079.1"/>
    </source>
</evidence>
<keyword evidence="1" id="KW-0472">Membrane</keyword>
<keyword evidence="1" id="KW-1133">Transmembrane helix</keyword>
<protein>
    <submittedName>
        <fullName evidence="4">Uncharacterized protein</fullName>
    </submittedName>
</protein>
<feature type="domain" description="CASPASE and TPR Repeat-Associated C-terminal" evidence="3">
    <location>
        <begin position="240"/>
        <end position="383"/>
    </location>
</feature>
<name>A0ABP6SIY1_9ACTN</name>
<organism evidence="4 5">
    <name type="scientific">Streptomyces sannanensis</name>
    <dbReference type="NCBI Taxonomy" id="285536"/>
    <lineage>
        <taxon>Bacteria</taxon>
        <taxon>Bacillati</taxon>
        <taxon>Actinomycetota</taxon>
        <taxon>Actinomycetes</taxon>
        <taxon>Kitasatosporales</taxon>
        <taxon>Streptomycetaceae</taxon>
        <taxon>Streptomyces</taxon>
    </lineage>
</organism>
<evidence type="ECO:0000256" key="1">
    <source>
        <dbReference type="SAM" id="Phobius"/>
    </source>
</evidence>
<keyword evidence="5" id="KW-1185">Reference proteome</keyword>
<dbReference type="Pfam" id="PF20270">
    <property type="entry name" value="CATRA-C"/>
    <property type="match status" value="1"/>
</dbReference>
<dbReference type="InterPro" id="IPR046922">
    <property type="entry name" value="CATRA-N"/>
</dbReference>
<feature type="domain" description="CASPASE and TPR Repeat-Associated N-terminal" evidence="2">
    <location>
        <begin position="13"/>
        <end position="232"/>
    </location>
</feature>
<keyword evidence="1" id="KW-0812">Transmembrane</keyword>
<dbReference type="Proteomes" id="UP001499990">
    <property type="component" value="Unassembled WGS sequence"/>
</dbReference>
<dbReference type="EMBL" id="BAAAYL010000001">
    <property type="protein sequence ID" value="GAA3377079.1"/>
    <property type="molecule type" value="Genomic_DNA"/>
</dbReference>
<feature type="transmembrane region" description="Helical" evidence="1">
    <location>
        <begin position="468"/>
        <end position="489"/>
    </location>
</feature>
<gene>
    <name evidence="4" type="ORF">GCM10020367_51320</name>
</gene>
<dbReference type="RefSeq" id="WP_345041786.1">
    <property type="nucleotide sequence ID" value="NZ_BAAAYL010000001.1"/>
</dbReference>
<sequence>MSSEPRHAREALQLHYFFASRRLDDRGGRLLRLLWETCAQAGMDTALQDGGELSLPTDLRNGSSVHFLRLRADATGARQALLYRLHDVVGLTVMLAEEEGPGRTAGQSAQALRALGRVWEEARSRAASVAAAAGDAGNAVETDASLIGSVRVYRSLGVPDGGAPPDPARVAEGLRRDLSPDSRLSRPVETDDGLSLWELTRSGETYTARRDLLLTTVANDRQEGLLDDWSWYSAHGDLVPLTRYLIAAAQIRESHRLRLDSDAALTEHVGKLRQIGEELTRKWQELTASSADRPATGRRALERWERIAEQARQALAEERLASATSGGLRTMTRSLEISSAGLRVLGAGADGRPRVLDGDEELRARLAAVLDDDMTYLGIAREQVAEAARVATESAAQRLQSHQQYLSLIQTTVIGSVLLTLTAIQALAYKLPLPVRFHAPLIAVLGSLAFVLPLLIARRWRGGTGGRIGAVLEVGSLALTGAATGWLVGRALGHTTPSVLICMVLLAVAGSWLTRRSSP</sequence>
<accession>A0ABP6SIY1</accession>
<reference evidence="5" key="1">
    <citation type="journal article" date="2019" name="Int. J. Syst. Evol. Microbiol.">
        <title>The Global Catalogue of Microorganisms (GCM) 10K type strain sequencing project: providing services to taxonomists for standard genome sequencing and annotation.</title>
        <authorList>
            <consortium name="The Broad Institute Genomics Platform"/>
            <consortium name="The Broad Institute Genome Sequencing Center for Infectious Disease"/>
            <person name="Wu L."/>
            <person name="Ma J."/>
        </authorList>
    </citation>
    <scope>NUCLEOTIDE SEQUENCE [LARGE SCALE GENOMIC DNA]</scope>
    <source>
        <strain evidence="5">JCM 9651</strain>
    </source>
</reference>
<dbReference type="InterPro" id="IPR046923">
    <property type="entry name" value="CATRA-C"/>
</dbReference>
<evidence type="ECO:0000313" key="5">
    <source>
        <dbReference type="Proteomes" id="UP001499990"/>
    </source>
</evidence>
<feature type="transmembrane region" description="Helical" evidence="1">
    <location>
        <begin position="495"/>
        <end position="514"/>
    </location>
</feature>
<dbReference type="Pfam" id="PF20269">
    <property type="entry name" value="CATRA-N"/>
    <property type="match status" value="1"/>
</dbReference>
<evidence type="ECO:0000259" key="2">
    <source>
        <dbReference type="Pfam" id="PF20269"/>
    </source>
</evidence>
<evidence type="ECO:0000259" key="3">
    <source>
        <dbReference type="Pfam" id="PF20270"/>
    </source>
</evidence>
<feature type="transmembrane region" description="Helical" evidence="1">
    <location>
        <begin position="435"/>
        <end position="456"/>
    </location>
</feature>
<proteinExistence type="predicted"/>
<comment type="caution">
    <text evidence="4">The sequence shown here is derived from an EMBL/GenBank/DDBJ whole genome shotgun (WGS) entry which is preliminary data.</text>
</comment>